<name>Q5Z4B5_ORYSJ</name>
<gene>
    <name evidence="1" type="ORF">OSJNBb0006M19.29</name>
    <name evidence="2" type="ORF">P0734C01.2</name>
</gene>
<evidence type="ECO:0000313" key="3">
    <source>
        <dbReference type="Proteomes" id="UP000000763"/>
    </source>
</evidence>
<protein>
    <submittedName>
        <fullName evidence="2">Uncharacterized protein</fullName>
    </submittedName>
</protein>
<reference evidence="3" key="3">
    <citation type="journal article" date="2005" name="Nature">
        <title>The map-based sequence of the rice genome.</title>
        <authorList>
            <consortium name="International rice genome sequencing project (IRGSP)"/>
            <person name="Matsumoto T."/>
            <person name="Wu J."/>
            <person name="Kanamori H."/>
            <person name="Katayose Y."/>
            <person name="Fujisawa M."/>
            <person name="Namiki N."/>
            <person name="Mizuno H."/>
            <person name="Yamamoto K."/>
            <person name="Antonio B.A."/>
            <person name="Baba T."/>
            <person name="Sakata K."/>
            <person name="Nagamura Y."/>
            <person name="Aoki H."/>
            <person name="Arikawa K."/>
            <person name="Arita K."/>
            <person name="Bito T."/>
            <person name="Chiden Y."/>
            <person name="Fujitsuka N."/>
            <person name="Fukunaka R."/>
            <person name="Hamada M."/>
            <person name="Harada C."/>
            <person name="Hayashi A."/>
            <person name="Hijishita S."/>
            <person name="Honda M."/>
            <person name="Hosokawa S."/>
            <person name="Ichikawa Y."/>
            <person name="Idonuma A."/>
            <person name="Iijima M."/>
            <person name="Ikeda M."/>
            <person name="Ikeno M."/>
            <person name="Ito K."/>
            <person name="Ito S."/>
            <person name="Ito T."/>
            <person name="Ito Y."/>
            <person name="Ito Y."/>
            <person name="Iwabuchi A."/>
            <person name="Kamiya K."/>
            <person name="Karasawa W."/>
            <person name="Kurita K."/>
            <person name="Katagiri S."/>
            <person name="Kikuta A."/>
            <person name="Kobayashi H."/>
            <person name="Kobayashi N."/>
            <person name="Machita K."/>
            <person name="Maehara T."/>
            <person name="Masukawa M."/>
            <person name="Mizubayashi T."/>
            <person name="Mukai Y."/>
            <person name="Nagasaki H."/>
            <person name="Nagata Y."/>
            <person name="Naito S."/>
            <person name="Nakashima M."/>
            <person name="Nakama Y."/>
            <person name="Nakamichi Y."/>
            <person name="Nakamura M."/>
            <person name="Meguro A."/>
            <person name="Negishi M."/>
            <person name="Ohta I."/>
            <person name="Ohta T."/>
            <person name="Okamoto M."/>
            <person name="Ono N."/>
            <person name="Saji S."/>
            <person name="Sakaguchi M."/>
            <person name="Sakai K."/>
            <person name="Shibata M."/>
            <person name="Shimokawa T."/>
            <person name="Song J."/>
            <person name="Takazaki Y."/>
            <person name="Terasawa K."/>
            <person name="Tsugane M."/>
            <person name="Tsuji K."/>
            <person name="Ueda S."/>
            <person name="Waki K."/>
            <person name="Yamagata H."/>
            <person name="Yamamoto M."/>
            <person name="Yamamoto S."/>
            <person name="Yamane H."/>
            <person name="Yoshiki S."/>
            <person name="Yoshihara R."/>
            <person name="Yukawa K."/>
            <person name="Zhong H."/>
            <person name="Yano M."/>
            <person name="Yuan Q."/>
            <person name="Ouyang S."/>
            <person name="Liu J."/>
            <person name="Jones K.M."/>
            <person name="Gansberger K."/>
            <person name="Moffat K."/>
            <person name="Hill J."/>
            <person name="Bera J."/>
            <person name="Fadrosh D."/>
            <person name="Jin S."/>
            <person name="Johri S."/>
            <person name="Kim M."/>
            <person name="Overton L."/>
            <person name="Reardon M."/>
            <person name="Tsitrin T."/>
            <person name="Vuong H."/>
            <person name="Weaver B."/>
            <person name="Ciecko A."/>
            <person name="Tallon L."/>
            <person name="Jackson J."/>
            <person name="Pai G."/>
            <person name="Aken S.V."/>
            <person name="Utterback T."/>
            <person name="Reidmuller S."/>
            <person name="Feldblyum T."/>
            <person name="Hsiao J."/>
            <person name="Zismann V."/>
            <person name="Iobst S."/>
            <person name="de Vazeille A.R."/>
            <person name="Buell C.R."/>
            <person name="Ying K."/>
            <person name="Li Y."/>
            <person name="Lu T."/>
            <person name="Huang Y."/>
            <person name="Zhao Q."/>
            <person name="Feng Q."/>
            <person name="Zhang L."/>
            <person name="Zhu J."/>
            <person name="Weng Q."/>
            <person name="Mu J."/>
            <person name="Lu Y."/>
            <person name="Fan D."/>
            <person name="Liu Y."/>
            <person name="Guan J."/>
            <person name="Zhang Y."/>
            <person name="Yu S."/>
            <person name="Liu X."/>
            <person name="Zhang Y."/>
            <person name="Hong G."/>
            <person name="Han B."/>
            <person name="Choisne N."/>
            <person name="Demange N."/>
            <person name="Orjeda G."/>
            <person name="Samain S."/>
            <person name="Cattolico L."/>
            <person name="Pelletier E."/>
            <person name="Couloux A."/>
            <person name="Segurens B."/>
            <person name="Wincker P."/>
            <person name="D'Hont A."/>
            <person name="Scarpelli C."/>
            <person name="Weissenbach J."/>
            <person name="Salanoubat M."/>
            <person name="Quetier F."/>
            <person name="Yu Y."/>
            <person name="Kim H.R."/>
            <person name="Rambo T."/>
            <person name="Currie J."/>
            <person name="Collura K."/>
            <person name="Luo M."/>
            <person name="Yang T."/>
            <person name="Ammiraju J.S.S."/>
            <person name="Engler F."/>
            <person name="Soderlund C."/>
            <person name="Wing R.A."/>
            <person name="Palmer L.E."/>
            <person name="de la Bastide M."/>
            <person name="Spiegel L."/>
            <person name="Nascimento L."/>
            <person name="Zutavern T."/>
            <person name="O'Shaughnessy A."/>
            <person name="Dike S."/>
            <person name="Dedhia N."/>
            <person name="Preston R."/>
            <person name="Balija V."/>
            <person name="McCombie W.R."/>
            <person name="Chow T."/>
            <person name="Chen H."/>
            <person name="Chung M."/>
            <person name="Chen C."/>
            <person name="Shaw J."/>
            <person name="Wu H."/>
            <person name="Hsiao K."/>
            <person name="Chao Y."/>
            <person name="Chu M."/>
            <person name="Cheng C."/>
            <person name="Hour A."/>
            <person name="Lee P."/>
            <person name="Lin S."/>
            <person name="Lin Y."/>
            <person name="Liou J."/>
            <person name="Liu S."/>
            <person name="Hsing Y."/>
            <person name="Raghuvanshi S."/>
            <person name="Mohanty A."/>
            <person name="Bharti A.K."/>
            <person name="Gaur A."/>
            <person name="Gupta V."/>
            <person name="Kumar D."/>
            <person name="Ravi V."/>
            <person name="Vij S."/>
            <person name="Kapur A."/>
            <person name="Khurana P."/>
            <person name="Khurana P."/>
            <person name="Khurana J.P."/>
            <person name="Tyagi A.K."/>
            <person name="Gaikwad K."/>
            <person name="Singh A."/>
            <person name="Dalal V."/>
            <person name="Srivastava S."/>
            <person name="Dixit A."/>
            <person name="Pal A.K."/>
            <person name="Ghazi I.A."/>
            <person name="Yadav M."/>
            <person name="Pandit A."/>
            <person name="Bhargava A."/>
            <person name="Sureshbabu K."/>
            <person name="Batra K."/>
            <person name="Sharma T.R."/>
            <person name="Mohapatra T."/>
            <person name="Singh N.K."/>
            <person name="Messing J."/>
            <person name="Nelson A.B."/>
            <person name="Fuks G."/>
            <person name="Kavchok S."/>
            <person name="Keizer G."/>
            <person name="Linton E."/>
            <person name="Llaca V."/>
            <person name="Song R."/>
            <person name="Tanyolac B."/>
            <person name="Young S."/>
            <person name="Ho-Il K."/>
            <person name="Hahn J.H."/>
            <person name="Sangsakoo G."/>
            <person name="Vanavichit A."/>
            <person name="de Mattos Luiz.A.T."/>
            <person name="Zimmer P.D."/>
            <person name="Malone G."/>
            <person name="Dellagostin O."/>
            <person name="de Oliveira A.C."/>
            <person name="Bevan M."/>
            <person name="Bancroft I."/>
            <person name="Minx P."/>
            <person name="Cordum H."/>
            <person name="Wilson R."/>
            <person name="Cheng Z."/>
            <person name="Jin W."/>
            <person name="Jiang J."/>
            <person name="Leong S.A."/>
            <person name="Iwama H."/>
            <person name="Gojobori T."/>
            <person name="Itoh T."/>
            <person name="Niimura Y."/>
            <person name="Fujii Y."/>
            <person name="Habara T."/>
            <person name="Sakai H."/>
            <person name="Sato Y."/>
            <person name="Wilson G."/>
            <person name="Kumar K."/>
            <person name="McCouch S."/>
            <person name="Juretic N."/>
            <person name="Hoen D."/>
            <person name="Wright S."/>
            <person name="Bruskiewich R."/>
            <person name="Bureau T."/>
            <person name="Miyao A."/>
            <person name="Hirochika H."/>
            <person name="Nishikawa T."/>
            <person name="Kadowaki K."/>
            <person name="Sugiura M."/>
            <person name="Burr B."/>
            <person name="Sasaki T."/>
        </authorList>
    </citation>
    <scope>NUCLEOTIDE SEQUENCE [LARGE SCALE GENOMIC DNA]</scope>
    <source>
        <strain evidence="3">cv. Nipponbare</strain>
    </source>
</reference>
<dbReference type="Proteomes" id="UP000000763">
    <property type="component" value="Chromosome 6"/>
</dbReference>
<dbReference type="EMBL" id="AP006177">
    <property type="protein sequence ID" value="BAD62417.1"/>
    <property type="molecule type" value="Genomic_DNA"/>
</dbReference>
<evidence type="ECO:0000313" key="1">
    <source>
        <dbReference type="EMBL" id="BAD62178.1"/>
    </source>
</evidence>
<sequence>MATASVSWRTLIIKKRLKNAQRKWLASRCVIFLFVLLVSLAIASQGVHAARELVETTKL</sequence>
<organism evidence="2 3">
    <name type="scientific">Oryza sativa subsp. japonica</name>
    <name type="common">Rice</name>
    <dbReference type="NCBI Taxonomy" id="39947"/>
    <lineage>
        <taxon>Eukaryota</taxon>
        <taxon>Viridiplantae</taxon>
        <taxon>Streptophyta</taxon>
        <taxon>Embryophyta</taxon>
        <taxon>Tracheophyta</taxon>
        <taxon>Spermatophyta</taxon>
        <taxon>Magnoliopsida</taxon>
        <taxon>Liliopsida</taxon>
        <taxon>Poales</taxon>
        <taxon>Poaceae</taxon>
        <taxon>BOP clade</taxon>
        <taxon>Oryzoideae</taxon>
        <taxon>Oryzeae</taxon>
        <taxon>Oryzinae</taxon>
        <taxon>Oryza</taxon>
        <taxon>Oryza sativa</taxon>
    </lineage>
</organism>
<dbReference type="AlphaFoldDB" id="Q5Z4B5"/>
<dbReference type="EMBL" id="AP005805">
    <property type="protein sequence ID" value="BAD62178.1"/>
    <property type="molecule type" value="Genomic_DNA"/>
</dbReference>
<reference evidence="3" key="4">
    <citation type="journal article" date="2008" name="Nucleic Acids Res.">
        <title>The rice annotation project database (RAP-DB): 2008 update.</title>
        <authorList>
            <consortium name="The rice annotation project (RAP)"/>
        </authorList>
    </citation>
    <scope>GENOME REANNOTATION</scope>
    <source>
        <strain evidence="3">cv. Nipponbare</strain>
    </source>
</reference>
<reference evidence="1" key="1">
    <citation type="submission" date="2002-10" db="EMBL/GenBank/DDBJ databases">
        <title>Oryza sativa nipponbare(GA3) genomic DNA, chromosome 6, BAC clone:OSJNBb0006M19.</title>
        <authorList>
            <person name="Sasaki T."/>
            <person name="Matsumoto T."/>
            <person name="Katayose Y."/>
        </authorList>
    </citation>
    <scope>NUCLEOTIDE SEQUENCE</scope>
</reference>
<proteinExistence type="predicted"/>
<reference evidence="2" key="2">
    <citation type="submission" date="2003-01" db="EMBL/GenBank/DDBJ databases">
        <title>Oryza sativa nipponbare(GA3) genomic DNA, chromosome 6, PAC clone:P0734C01.</title>
        <authorList>
            <person name="Sasaki T."/>
            <person name="Matsumoto T."/>
            <person name="Katayose Y."/>
        </authorList>
    </citation>
    <scope>NUCLEOTIDE SEQUENCE</scope>
</reference>
<accession>Q5Z4B5</accession>
<evidence type="ECO:0000313" key="2">
    <source>
        <dbReference type="EMBL" id="BAD62417.1"/>
    </source>
</evidence>